<evidence type="ECO:0000313" key="4">
    <source>
        <dbReference type="EMBL" id="CAD2194835.1"/>
    </source>
</evidence>
<dbReference type="OrthoDB" id="66510at2759"/>
<comment type="similarity">
    <text evidence="1">Belongs to the rogdi family.</text>
</comment>
<evidence type="ECO:0000256" key="1">
    <source>
        <dbReference type="ARBA" id="ARBA00005535"/>
    </source>
</evidence>
<dbReference type="PANTHER" id="PTHR13618">
    <property type="entry name" value="LEUCINE ZIPPER CONTAINING TRANSCRIPTION FACTOR LZF1"/>
    <property type="match status" value="1"/>
</dbReference>
<dbReference type="GO" id="GO:0043291">
    <property type="term" value="C:RAVE complex"/>
    <property type="evidence" value="ECO:0007669"/>
    <property type="project" value="TreeGrafter"/>
</dbReference>
<dbReference type="AlphaFoldDB" id="A0A6V7TZZ5"/>
<evidence type="ECO:0000313" key="3">
    <source>
        <dbReference type="EMBL" id="CAD2140878.1"/>
    </source>
</evidence>
<dbReference type="PANTHER" id="PTHR13618:SF1">
    <property type="entry name" value="PROTEIN ROGDI HOMOLOG"/>
    <property type="match status" value="1"/>
</dbReference>
<name>A0A6V7TZZ5_MELEN</name>
<proteinExistence type="inferred from homology"/>
<protein>
    <submittedName>
        <fullName evidence="3">Uncharacterized protein</fullName>
    </submittedName>
</protein>
<sequence>MINDGEEECSYSSSDESSQVVSLENRLQLESEWFQKARASSTIEQLRYLLADCCRRLNAQHKCSDPTLASEPRAKPSTERFQLSSKVVPPQESNLTALVILAGDSVVQAEVSLKYAKSASGFYRATAQPDVHWKIQQLQDAANTIVRALGSLYRGQRLYAEAIQKGADTSQLLLQIFQSVKNDIKLSRSSLTTPKKKSLTELCNFHPIKSFVPPLPHDILLSFYLSSAKLICAAYQVAQKEGTQTVTVFQAECQMPKIVELIQQLNVAFAVVHDFLANFNLLIDAKK</sequence>
<dbReference type="Proteomes" id="UP000580250">
    <property type="component" value="Unassembled WGS sequence"/>
</dbReference>
<gene>
    <name evidence="4" type="ORF">MENT_LOCUS47884</name>
    <name evidence="3" type="ORF">MENT_LOCUS6658</name>
</gene>
<feature type="region of interest" description="Disordered" evidence="2">
    <location>
        <begin position="65"/>
        <end position="86"/>
    </location>
</feature>
<comment type="caution">
    <text evidence="3">The sequence shown here is derived from an EMBL/GenBank/DDBJ whole genome shotgun (WGS) entry which is preliminary data.</text>
</comment>
<dbReference type="InterPro" id="IPR028241">
    <property type="entry name" value="RAVE2/Rogdi"/>
</dbReference>
<dbReference type="EMBL" id="CAJEWN010000026">
    <property type="protein sequence ID" value="CAD2140878.1"/>
    <property type="molecule type" value="Genomic_DNA"/>
</dbReference>
<accession>A0A6V7TZZ5</accession>
<evidence type="ECO:0000256" key="2">
    <source>
        <dbReference type="SAM" id="MobiDB-lite"/>
    </source>
</evidence>
<dbReference type="EMBL" id="CAJEWN010001150">
    <property type="protein sequence ID" value="CAD2194835.1"/>
    <property type="molecule type" value="Genomic_DNA"/>
</dbReference>
<organism evidence="3 5">
    <name type="scientific">Meloidogyne enterolobii</name>
    <name type="common">Root-knot nematode worm</name>
    <name type="synonym">Meloidogyne mayaguensis</name>
    <dbReference type="NCBI Taxonomy" id="390850"/>
    <lineage>
        <taxon>Eukaryota</taxon>
        <taxon>Metazoa</taxon>
        <taxon>Ecdysozoa</taxon>
        <taxon>Nematoda</taxon>
        <taxon>Chromadorea</taxon>
        <taxon>Rhabditida</taxon>
        <taxon>Tylenchina</taxon>
        <taxon>Tylenchomorpha</taxon>
        <taxon>Tylenchoidea</taxon>
        <taxon>Meloidogynidae</taxon>
        <taxon>Meloidogyninae</taxon>
        <taxon>Meloidogyne</taxon>
    </lineage>
</organism>
<evidence type="ECO:0000313" key="5">
    <source>
        <dbReference type="Proteomes" id="UP000580250"/>
    </source>
</evidence>
<dbReference type="Pfam" id="PF10259">
    <property type="entry name" value="Rogdi_lz"/>
    <property type="match status" value="1"/>
</dbReference>
<reference evidence="3 5" key="1">
    <citation type="submission" date="2020-08" db="EMBL/GenBank/DDBJ databases">
        <authorList>
            <person name="Koutsovoulos G."/>
            <person name="Danchin GJ E."/>
        </authorList>
    </citation>
    <scope>NUCLEOTIDE SEQUENCE [LARGE SCALE GENOMIC DNA]</scope>
</reference>